<evidence type="ECO:0000256" key="2">
    <source>
        <dbReference type="ARBA" id="ARBA00004988"/>
    </source>
</evidence>
<dbReference type="NCBIfam" id="NF001924">
    <property type="entry name" value="PRK00702.1"/>
    <property type="match status" value="1"/>
</dbReference>
<dbReference type="SUPFAM" id="SSF75445">
    <property type="entry name" value="D-ribose-5-phosphate isomerase (RpiA), lid domain"/>
    <property type="match status" value="1"/>
</dbReference>
<dbReference type="PANTHER" id="PTHR12734:SF0">
    <property type="entry name" value="18S RRNA (GUANINE-N(7))-METHYLTRANSFERASE-RELATED"/>
    <property type="match status" value="1"/>
</dbReference>
<dbReference type="InterPro" id="IPR039769">
    <property type="entry name" value="Bud23-like"/>
</dbReference>
<dbReference type="SUPFAM" id="SSF100950">
    <property type="entry name" value="NagB/RpiA/CoA transferase-like"/>
    <property type="match status" value="1"/>
</dbReference>
<evidence type="ECO:0000313" key="12">
    <source>
        <dbReference type="Proteomes" id="UP000035681"/>
    </source>
</evidence>
<dbReference type="FunFam" id="3.40.50.150:FF:000216">
    <property type="entry name" value="S-adenosylmethionine-dependent methyltransferase, putative"/>
    <property type="match status" value="1"/>
</dbReference>
<dbReference type="FunFam" id="3.40.50.1360:FF:000001">
    <property type="entry name" value="Ribose-5-phosphate isomerase A"/>
    <property type="match status" value="1"/>
</dbReference>
<accession>A0AAF5DHB2</accession>
<comment type="pathway">
    <text evidence="2">Carbohydrate degradation; pentose phosphate pathway; D-ribose 5-phosphate from D-ribulose 5-phosphate (non-oxidative stage): step 1/1.</text>
</comment>
<dbReference type="Proteomes" id="UP000035681">
    <property type="component" value="Unplaced"/>
</dbReference>
<proteinExistence type="inferred from homology"/>
<evidence type="ECO:0000313" key="13">
    <source>
        <dbReference type="WBParaSite" id="TCONS_00011745.p1"/>
    </source>
</evidence>
<evidence type="ECO:0000256" key="9">
    <source>
        <dbReference type="ARBA" id="ARBA00029734"/>
    </source>
</evidence>
<evidence type="ECO:0000259" key="11">
    <source>
        <dbReference type="Pfam" id="PF13649"/>
    </source>
</evidence>
<feature type="domain" description="18S rRNA (guanine(1575)-N(7))-methyltransferase Bud23 C-terminal" evidence="10">
    <location>
        <begin position="203"/>
        <end position="269"/>
    </location>
</feature>
<evidence type="ECO:0000256" key="5">
    <source>
        <dbReference type="ARBA" id="ARBA00022603"/>
    </source>
</evidence>
<dbReference type="Gene3D" id="3.30.70.260">
    <property type="match status" value="1"/>
</dbReference>
<dbReference type="FunFam" id="3.30.70.260:FF:000018">
    <property type="entry name" value="Ribose-5-phosphate isomerase A"/>
    <property type="match status" value="1"/>
</dbReference>
<evidence type="ECO:0000256" key="8">
    <source>
        <dbReference type="ARBA" id="ARBA00023235"/>
    </source>
</evidence>
<dbReference type="WBParaSite" id="TCONS_00011745.p1">
    <property type="protein sequence ID" value="TCONS_00011745.p1"/>
    <property type="gene ID" value="XLOC_006546"/>
</dbReference>
<dbReference type="NCBIfam" id="TIGR00021">
    <property type="entry name" value="rpiA"/>
    <property type="match status" value="1"/>
</dbReference>
<dbReference type="SUPFAM" id="SSF53335">
    <property type="entry name" value="S-adenosyl-L-methionine-dependent methyltransferases"/>
    <property type="match status" value="1"/>
</dbReference>
<dbReference type="Gene3D" id="3.40.50.150">
    <property type="entry name" value="Vaccinia Virus protein VP39"/>
    <property type="match status" value="1"/>
</dbReference>
<protein>
    <recommendedName>
        <fullName evidence="4">ribose-5-phosphate isomerase</fullName>
        <ecNumber evidence="4">5.3.1.6</ecNumber>
    </recommendedName>
    <alternativeName>
        <fullName evidence="9">Phosphoriboisomerase</fullName>
    </alternativeName>
</protein>
<dbReference type="AlphaFoldDB" id="A0AAF5DHB2"/>
<dbReference type="GO" id="GO:0070476">
    <property type="term" value="P:rRNA (guanine-N7)-methylation"/>
    <property type="evidence" value="ECO:0007669"/>
    <property type="project" value="InterPro"/>
</dbReference>
<dbReference type="PANTHER" id="PTHR12734">
    <property type="entry name" value="METHYLTRANSFERASE-RELATED"/>
    <property type="match status" value="1"/>
</dbReference>
<dbReference type="InterPro" id="IPR029063">
    <property type="entry name" value="SAM-dependent_MTases_sf"/>
</dbReference>
<organism evidence="12 13">
    <name type="scientific">Strongyloides stercoralis</name>
    <name type="common">Threadworm</name>
    <dbReference type="NCBI Taxonomy" id="6248"/>
    <lineage>
        <taxon>Eukaryota</taxon>
        <taxon>Metazoa</taxon>
        <taxon>Ecdysozoa</taxon>
        <taxon>Nematoda</taxon>
        <taxon>Chromadorea</taxon>
        <taxon>Rhabditida</taxon>
        <taxon>Tylenchina</taxon>
        <taxon>Panagrolaimomorpha</taxon>
        <taxon>Strongyloidoidea</taxon>
        <taxon>Strongyloididae</taxon>
        <taxon>Strongyloides</taxon>
    </lineage>
</organism>
<dbReference type="Pfam" id="PF06026">
    <property type="entry name" value="Rib_5-P_isom_A"/>
    <property type="match status" value="1"/>
</dbReference>
<dbReference type="InterPro" id="IPR037171">
    <property type="entry name" value="NagB/RpiA_transferase-like"/>
</dbReference>
<dbReference type="InterPro" id="IPR022238">
    <property type="entry name" value="Bud23_C"/>
</dbReference>
<keyword evidence="12" id="KW-1185">Reference proteome</keyword>
<keyword evidence="5" id="KW-0489">Methyltransferase</keyword>
<dbReference type="GO" id="GO:0004751">
    <property type="term" value="F:ribose-5-phosphate isomerase activity"/>
    <property type="evidence" value="ECO:0007669"/>
    <property type="project" value="UniProtKB-EC"/>
</dbReference>
<comment type="similarity">
    <text evidence="3">Belongs to the ribose 5-phosphate isomerase family.</text>
</comment>
<evidence type="ECO:0000256" key="3">
    <source>
        <dbReference type="ARBA" id="ARBA00008088"/>
    </source>
</evidence>
<dbReference type="Pfam" id="PF13649">
    <property type="entry name" value="Methyltransf_25"/>
    <property type="match status" value="1"/>
</dbReference>
<evidence type="ECO:0000256" key="6">
    <source>
        <dbReference type="ARBA" id="ARBA00022679"/>
    </source>
</evidence>
<name>A0AAF5DHB2_STRER</name>
<keyword evidence="6" id="KW-0808">Transferase</keyword>
<feature type="domain" description="Methyltransferase" evidence="11">
    <location>
        <begin position="53"/>
        <end position="126"/>
    </location>
</feature>
<evidence type="ECO:0000256" key="1">
    <source>
        <dbReference type="ARBA" id="ARBA00001713"/>
    </source>
</evidence>
<dbReference type="GO" id="GO:0016435">
    <property type="term" value="F:rRNA (guanine) methyltransferase activity"/>
    <property type="evidence" value="ECO:0007669"/>
    <property type="project" value="InterPro"/>
</dbReference>
<dbReference type="EC" id="5.3.1.6" evidence="4"/>
<sequence>MSKPELTGPPELYYNETEARKYDTNSHVYEIQRNMTQRAIDLLEMPDNISGIILDIGCGTGMSGEVITENGHDWIGIDVSPSMLEVAVKIREVEGDLIQRDMGSGLPFKAGCFDGAISISAIQWLCHSNSNDQKPRKRLLRFFQSLYGCMTRGSKAVFQYYPESEAQANLIKGAAVKAGFSGGTVVDFPESQRRKKYYLVLNTGGNQNLPKALTDDVYVEDEVDQCDVVENRNFNLSGNRKRKAAKGSKDYIIAKKERMRRQGREVCHDISVYFTKRNTFERSMSKKSSILHSFSFNCIESIVKSNFPITQRLSASNQSMFNTKGNVSHNQHYAESETIAVKSNNTTELSNSIELERKLDEKISTTCDKGAPSTLFCLNRRPSTDITSISTRSFHSSSESTISTDFGMEAGKEAAAKGCALAHIHDGCKIGVGSGSTVKYLVDFLKNKVSSGELKDIKCVPTSFLTKKWLQEANLPTYSLENLPCLDICIDGADEVDCNLNCIKGGGGCLTQEKIVQSCAKKFFVIADCSKKSECLGERWKSIPLEVIPFGYVPIMNKIEESLGGKCLLRMAHKKCGPVITDNNCYVVDWYFPSSFVKRDHDWHLTNNFLINIPGIVETGLFLNVAEEAFFATNDGNVECIKKN</sequence>
<dbReference type="CDD" id="cd01398">
    <property type="entry name" value="RPI_A"/>
    <property type="match status" value="1"/>
</dbReference>
<dbReference type="GO" id="GO:0005730">
    <property type="term" value="C:nucleolus"/>
    <property type="evidence" value="ECO:0007669"/>
    <property type="project" value="TreeGrafter"/>
</dbReference>
<evidence type="ECO:0000256" key="7">
    <source>
        <dbReference type="ARBA" id="ARBA00022691"/>
    </source>
</evidence>
<keyword evidence="8" id="KW-0413">Isomerase</keyword>
<dbReference type="Gene3D" id="3.40.50.1360">
    <property type="match status" value="1"/>
</dbReference>
<keyword evidence="7" id="KW-0949">S-adenosyl-L-methionine</keyword>
<evidence type="ECO:0000259" key="10">
    <source>
        <dbReference type="Pfam" id="PF12589"/>
    </source>
</evidence>
<dbReference type="Pfam" id="PF12589">
    <property type="entry name" value="WBS_methylT"/>
    <property type="match status" value="1"/>
</dbReference>
<dbReference type="CDD" id="cd02440">
    <property type="entry name" value="AdoMet_MTases"/>
    <property type="match status" value="1"/>
</dbReference>
<dbReference type="GO" id="GO:0009052">
    <property type="term" value="P:pentose-phosphate shunt, non-oxidative branch"/>
    <property type="evidence" value="ECO:0007669"/>
    <property type="project" value="InterPro"/>
</dbReference>
<comment type="catalytic activity">
    <reaction evidence="1">
        <text>aldehydo-D-ribose 5-phosphate = D-ribulose 5-phosphate</text>
        <dbReference type="Rhea" id="RHEA:14657"/>
        <dbReference type="ChEBI" id="CHEBI:58121"/>
        <dbReference type="ChEBI" id="CHEBI:58273"/>
        <dbReference type="EC" id="5.3.1.6"/>
    </reaction>
</comment>
<dbReference type="InterPro" id="IPR041698">
    <property type="entry name" value="Methyltransf_25"/>
</dbReference>
<evidence type="ECO:0000256" key="4">
    <source>
        <dbReference type="ARBA" id="ARBA00011959"/>
    </source>
</evidence>
<reference evidence="13" key="1">
    <citation type="submission" date="2024-02" db="UniProtKB">
        <authorList>
            <consortium name="WormBaseParasite"/>
        </authorList>
    </citation>
    <scope>IDENTIFICATION</scope>
</reference>
<dbReference type="InterPro" id="IPR004788">
    <property type="entry name" value="Ribose5P_isomerase_type_A"/>
</dbReference>